<comment type="subunit">
    <text evidence="5">Binds ribosomal protein uS19.</text>
</comment>
<dbReference type="AlphaFoldDB" id="A0A8J7F6G3"/>
<dbReference type="InterPro" id="IPR011961">
    <property type="entry name" value="RimM"/>
</dbReference>
<keyword evidence="4 5" id="KW-0143">Chaperone</keyword>
<dbReference type="Pfam" id="PF01782">
    <property type="entry name" value="RimM"/>
    <property type="match status" value="1"/>
</dbReference>
<evidence type="ECO:0000313" key="8">
    <source>
        <dbReference type="EMBL" id="MBE9395965.1"/>
    </source>
</evidence>
<gene>
    <name evidence="5 8" type="primary">rimM</name>
    <name evidence="8" type="ORF">IOQ59_01685</name>
</gene>
<dbReference type="InterPro" id="IPR011033">
    <property type="entry name" value="PRC_barrel-like_sf"/>
</dbReference>
<dbReference type="GO" id="GO:0005840">
    <property type="term" value="C:ribosome"/>
    <property type="evidence" value="ECO:0007669"/>
    <property type="project" value="InterPro"/>
</dbReference>
<dbReference type="GO" id="GO:0005737">
    <property type="term" value="C:cytoplasm"/>
    <property type="evidence" value="ECO:0007669"/>
    <property type="project" value="UniProtKB-SubCell"/>
</dbReference>
<dbReference type="SUPFAM" id="SSF50346">
    <property type="entry name" value="PRC-barrel domain"/>
    <property type="match status" value="1"/>
</dbReference>
<dbReference type="GO" id="GO:0042274">
    <property type="term" value="P:ribosomal small subunit biogenesis"/>
    <property type="evidence" value="ECO:0007669"/>
    <property type="project" value="UniProtKB-UniRule"/>
</dbReference>
<evidence type="ECO:0000256" key="4">
    <source>
        <dbReference type="ARBA" id="ARBA00023186"/>
    </source>
</evidence>
<comment type="domain">
    <text evidence="5">The PRC barrel domain binds ribosomal protein uS19.</text>
</comment>
<comment type="similarity">
    <text evidence="5">Belongs to the RimM family.</text>
</comment>
<dbReference type="PANTHER" id="PTHR33692">
    <property type="entry name" value="RIBOSOME MATURATION FACTOR RIMM"/>
    <property type="match status" value="1"/>
</dbReference>
<dbReference type="InterPro" id="IPR056792">
    <property type="entry name" value="PRC_RimM"/>
</dbReference>
<comment type="subcellular location">
    <subcellularLocation>
        <location evidence="5">Cytoplasm</location>
    </subcellularLocation>
</comment>
<dbReference type="GO" id="GO:0006364">
    <property type="term" value="P:rRNA processing"/>
    <property type="evidence" value="ECO:0007669"/>
    <property type="project" value="UniProtKB-UniRule"/>
</dbReference>
<dbReference type="Gene3D" id="2.30.30.240">
    <property type="entry name" value="PRC-barrel domain"/>
    <property type="match status" value="1"/>
</dbReference>
<accession>A0A8J7F6G3</accession>
<evidence type="ECO:0000256" key="3">
    <source>
        <dbReference type="ARBA" id="ARBA00022552"/>
    </source>
</evidence>
<dbReference type="Pfam" id="PF24986">
    <property type="entry name" value="PRC_RimM"/>
    <property type="match status" value="1"/>
</dbReference>
<dbReference type="HAMAP" id="MF_00014">
    <property type="entry name" value="Ribosome_mat_RimM"/>
    <property type="match status" value="1"/>
</dbReference>
<evidence type="ECO:0000259" key="6">
    <source>
        <dbReference type="Pfam" id="PF01782"/>
    </source>
</evidence>
<evidence type="ECO:0000256" key="5">
    <source>
        <dbReference type="HAMAP-Rule" id="MF_00014"/>
    </source>
</evidence>
<feature type="domain" description="Ribosome maturation factor RimM PRC barrel" evidence="7">
    <location>
        <begin position="104"/>
        <end position="174"/>
    </location>
</feature>
<dbReference type="InterPro" id="IPR009000">
    <property type="entry name" value="Transl_B-barrel_sf"/>
</dbReference>
<dbReference type="InterPro" id="IPR036976">
    <property type="entry name" value="RimM_N_sf"/>
</dbReference>
<keyword evidence="2 5" id="KW-0690">Ribosome biogenesis</keyword>
<proteinExistence type="inferred from homology"/>
<dbReference type="Gene3D" id="2.40.30.60">
    <property type="entry name" value="RimM"/>
    <property type="match status" value="1"/>
</dbReference>
<evidence type="ECO:0000313" key="9">
    <source>
        <dbReference type="Proteomes" id="UP000640333"/>
    </source>
</evidence>
<evidence type="ECO:0000256" key="1">
    <source>
        <dbReference type="ARBA" id="ARBA00022490"/>
    </source>
</evidence>
<dbReference type="InterPro" id="IPR002676">
    <property type="entry name" value="RimM_N"/>
</dbReference>
<protein>
    <recommendedName>
        <fullName evidence="5">Ribosome maturation factor RimM</fullName>
    </recommendedName>
</protein>
<dbReference type="RefSeq" id="WP_193951513.1">
    <property type="nucleotide sequence ID" value="NZ_JADEYS010000001.1"/>
</dbReference>
<name>A0A8J7F6G3_9GAMM</name>
<dbReference type="GO" id="GO:0043022">
    <property type="term" value="F:ribosome binding"/>
    <property type="evidence" value="ECO:0007669"/>
    <property type="project" value="InterPro"/>
</dbReference>
<evidence type="ECO:0000256" key="2">
    <source>
        <dbReference type="ARBA" id="ARBA00022517"/>
    </source>
</evidence>
<organism evidence="8 9">
    <name type="scientific">Pontibacterium sinense</name>
    <dbReference type="NCBI Taxonomy" id="2781979"/>
    <lineage>
        <taxon>Bacteria</taxon>
        <taxon>Pseudomonadati</taxon>
        <taxon>Pseudomonadota</taxon>
        <taxon>Gammaproteobacteria</taxon>
        <taxon>Oceanospirillales</taxon>
        <taxon>Oceanospirillaceae</taxon>
        <taxon>Pontibacterium</taxon>
    </lineage>
</organism>
<reference evidence="8" key="1">
    <citation type="submission" date="2020-10" db="EMBL/GenBank/DDBJ databases">
        <title>Bacterium isolated from coastal waters sediment.</title>
        <authorList>
            <person name="Chen R.-J."/>
            <person name="Lu D.-C."/>
            <person name="Zhu K.-L."/>
            <person name="Du Z.-J."/>
        </authorList>
    </citation>
    <scope>NUCLEOTIDE SEQUENCE</scope>
    <source>
        <strain evidence="8">N1Y112</strain>
    </source>
</reference>
<comment type="caution">
    <text evidence="8">The sequence shown here is derived from an EMBL/GenBank/DDBJ whole genome shotgun (WGS) entry which is preliminary data.</text>
</comment>
<dbReference type="Proteomes" id="UP000640333">
    <property type="component" value="Unassembled WGS sequence"/>
</dbReference>
<dbReference type="PANTHER" id="PTHR33692:SF1">
    <property type="entry name" value="RIBOSOME MATURATION FACTOR RIMM"/>
    <property type="match status" value="1"/>
</dbReference>
<dbReference type="NCBIfam" id="TIGR02273">
    <property type="entry name" value="16S_RimM"/>
    <property type="match status" value="1"/>
</dbReference>
<dbReference type="EMBL" id="JADEYS010000001">
    <property type="protein sequence ID" value="MBE9395965.1"/>
    <property type="molecule type" value="Genomic_DNA"/>
</dbReference>
<keyword evidence="9" id="KW-1185">Reference proteome</keyword>
<keyword evidence="1 5" id="KW-0963">Cytoplasm</keyword>
<keyword evidence="3 5" id="KW-0698">rRNA processing</keyword>
<evidence type="ECO:0000259" key="7">
    <source>
        <dbReference type="Pfam" id="PF24986"/>
    </source>
</evidence>
<sequence>MSGNTTEENTVLGRIASVYGVKGWVKIYSHTDPIENILTYSPWLLKIKGQWKSFEIEASKRHGKGLVAKLVGVDDREIARTYNGVEIAVESHRLPKLEEGEFYWSQLENLTVYTVSGQLLGKVSHLMETGANDVLVVKGNDESIDRNERLIPYLPDQVIKEIDLETGAIRVDWDPEF</sequence>
<comment type="function">
    <text evidence="5">An accessory protein needed during the final step in the assembly of 30S ribosomal subunit, possibly for assembly of the head region. Essential for efficient processing of 16S rRNA. May be needed both before and after RbfA during the maturation of 16S rRNA. It has affinity for free ribosomal 30S subunits but not for 70S ribosomes.</text>
</comment>
<feature type="domain" description="RimM N-terminal" evidence="6">
    <location>
        <begin position="12"/>
        <end position="91"/>
    </location>
</feature>
<dbReference type="SUPFAM" id="SSF50447">
    <property type="entry name" value="Translation proteins"/>
    <property type="match status" value="1"/>
</dbReference>